<organism evidence="1">
    <name type="scientific">Arion vulgaris</name>
    <dbReference type="NCBI Taxonomy" id="1028688"/>
    <lineage>
        <taxon>Eukaryota</taxon>
        <taxon>Metazoa</taxon>
        <taxon>Spiralia</taxon>
        <taxon>Lophotrochozoa</taxon>
        <taxon>Mollusca</taxon>
        <taxon>Gastropoda</taxon>
        <taxon>Heterobranchia</taxon>
        <taxon>Euthyneura</taxon>
        <taxon>Panpulmonata</taxon>
        <taxon>Eupulmonata</taxon>
        <taxon>Stylommatophora</taxon>
        <taxon>Helicina</taxon>
        <taxon>Arionoidea</taxon>
        <taxon>Arionidae</taxon>
        <taxon>Arion</taxon>
    </lineage>
</organism>
<name>A0A0B7APG5_9EUPU</name>
<dbReference type="EMBL" id="HACG01035893">
    <property type="protein sequence ID" value="CEK82758.1"/>
    <property type="molecule type" value="Transcribed_RNA"/>
</dbReference>
<accession>A0A0B7APG5</accession>
<sequence>MALTFKQEMVSLKIDFLTKQRDYVVEQRTCLQNVVDDVNEVLELATSWLRN</sequence>
<feature type="non-terminal residue" evidence="1">
    <location>
        <position position="51"/>
    </location>
</feature>
<evidence type="ECO:0000313" key="1">
    <source>
        <dbReference type="EMBL" id="CEK82758.1"/>
    </source>
</evidence>
<reference evidence="1" key="1">
    <citation type="submission" date="2014-12" db="EMBL/GenBank/DDBJ databases">
        <title>Insight into the proteome of Arion vulgaris.</title>
        <authorList>
            <person name="Aradska J."/>
            <person name="Bulat T."/>
            <person name="Smidak R."/>
            <person name="Sarate P."/>
            <person name="Gangsoo J."/>
            <person name="Sialana F."/>
            <person name="Bilban M."/>
            <person name="Lubec G."/>
        </authorList>
    </citation>
    <scope>NUCLEOTIDE SEQUENCE</scope>
    <source>
        <tissue evidence="1">Skin</tissue>
    </source>
</reference>
<protein>
    <submittedName>
        <fullName evidence="1">Uncharacterized protein</fullName>
    </submittedName>
</protein>
<proteinExistence type="predicted"/>
<gene>
    <name evidence="1" type="primary">ORF133429</name>
</gene>
<dbReference type="AlphaFoldDB" id="A0A0B7APG5"/>